<evidence type="ECO:0000313" key="3">
    <source>
        <dbReference type="Proteomes" id="UP000298061"/>
    </source>
</evidence>
<sequence length="543" mass="62953">MPEYDPPQVQNINDLPPETLLHIFSELNPRDIYRCSVICKRWNDMIEGDMRLQEIINASVMGLSHGMPDYLPLYRKDQALLRYFDAWTFLDWTNDTSEARVGDPDSSCTVLFRGHMLARKFEGDRNIYIYRVRTCTRLRPAFDWVVKPNIDCDSFTMDPLQFILVLMRTTETTPTTADLEVHFRDIFKGDHLSTRTPMASVTITTLQQHNIKCEGQVAGRHVGVLWYDENHRYNWDMTSVVVWNWYTGDKVLHIIGRDIYSFCFLDELRVLVASTRFTGDGSTAMLVYDLMEHTSDRTYMPREELFVRNDPSRIPSPLRLFSPRDECLDSIVTICAYSHPNEEDDGADDVIKIFVPASKLRARLASWAPGASMPWDTWGVPDTHVRTTAGLPESEQRYDTVVGMHALELVPPEQDQQTPLRVFDFDHRRLLLFEKGYPEENVEQYDATVRITRSSHVGPAWNGTEFTTYLPLVESSVAISPKLWFLERLVDDEALIFFNLDKPDRIEHIKIMCGFRRFPPEILEHTRQQLGPETYALHFGPRS</sequence>
<dbReference type="AlphaFoldDB" id="A0A4Z0A4I7"/>
<dbReference type="OrthoDB" id="2745718at2759"/>
<organism evidence="2 3">
    <name type="scientific">Hericium alpestre</name>
    <dbReference type="NCBI Taxonomy" id="135208"/>
    <lineage>
        <taxon>Eukaryota</taxon>
        <taxon>Fungi</taxon>
        <taxon>Dikarya</taxon>
        <taxon>Basidiomycota</taxon>
        <taxon>Agaricomycotina</taxon>
        <taxon>Agaricomycetes</taxon>
        <taxon>Russulales</taxon>
        <taxon>Hericiaceae</taxon>
        <taxon>Hericium</taxon>
    </lineage>
</organism>
<dbReference type="SUPFAM" id="SSF81383">
    <property type="entry name" value="F-box domain"/>
    <property type="match status" value="1"/>
</dbReference>
<proteinExistence type="predicted"/>
<name>A0A4Z0A4I7_9AGAM</name>
<gene>
    <name evidence="2" type="ORF">EWM64_g2687</name>
</gene>
<dbReference type="Pfam" id="PF12937">
    <property type="entry name" value="F-box-like"/>
    <property type="match status" value="1"/>
</dbReference>
<evidence type="ECO:0000259" key="1">
    <source>
        <dbReference type="PROSITE" id="PS50181"/>
    </source>
</evidence>
<dbReference type="EMBL" id="SFCI01000224">
    <property type="protein sequence ID" value="TFY81324.1"/>
    <property type="molecule type" value="Genomic_DNA"/>
</dbReference>
<keyword evidence="3" id="KW-1185">Reference proteome</keyword>
<dbReference type="Proteomes" id="UP000298061">
    <property type="component" value="Unassembled WGS sequence"/>
</dbReference>
<feature type="domain" description="F-box" evidence="1">
    <location>
        <begin position="9"/>
        <end position="55"/>
    </location>
</feature>
<dbReference type="InterPro" id="IPR036047">
    <property type="entry name" value="F-box-like_dom_sf"/>
</dbReference>
<dbReference type="PROSITE" id="PS50181">
    <property type="entry name" value="FBOX"/>
    <property type="match status" value="1"/>
</dbReference>
<evidence type="ECO:0000313" key="2">
    <source>
        <dbReference type="EMBL" id="TFY81324.1"/>
    </source>
</evidence>
<dbReference type="InterPro" id="IPR001810">
    <property type="entry name" value="F-box_dom"/>
</dbReference>
<protein>
    <recommendedName>
        <fullName evidence="1">F-box domain-containing protein</fullName>
    </recommendedName>
</protein>
<comment type="caution">
    <text evidence="2">The sequence shown here is derived from an EMBL/GenBank/DDBJ whole genome shotgun (WGS) entry which is preliminary data.</text>
</comment>
<dbReference type="SMART" id="SM00256">
    <property type="entry name" value="FBOX"/>
    <property type="match status" value="1"/>
</dbReference>
<accession>A0A4Z0A4I7</accession>
<dbReference type="Gene3D" id="1.20.1280.50">
    <property type="match status" value="1"/>
</dbReference>
<reference evidence="2 3" key="1">
    <citation type="submission" date="2019-02" db="EMBL/GenBank/DDBJ databases">
        <title>Genome sequencing of the rare red list fungi Hericium alpestre (H. flagellum).</title>
        <authorList>
            <person name="Buettner E."/>
            <person name="Kellner H."/>
        </authorList>
    </citation>
    <scope>NUCLEOTIDE SEQUENCE [LARGE SCALE GENOMIC DNA]</scope>
    <source>
        <strain evidence="2 3">DSM 108284</strain>
    </source>
</reference>